<reference evidence="1" key="1">
    <citation type="submission" date="2018-02" db="EMBL/GenBank/DDBJ databases">
        <title>The genomes of Aspergillus section Nigri reveals drivers in fungal speciation.</title>
        <authorList>
            <consortium name="DOE Joint Genome Institute"/>
            <person name="Vesth T.C."/>
            <person name="Nybo J."/>
            <person name="Theobald S."/>
            <person name="Brandl J."/>
            <person name="Frisvad J.C."/>
            <person name="Nielsen K.F."/>
            <person name="Lyhne E.K."/>
            <person name="Kogle M.E."/>
            <person name="Kuo A."/>
            <person name="Riley R."/>
            <person name="Clum A."/>
            <person name="Nolan M."/>
            <person name="Lipzen A."/>
            <person name="Salamov A."/>
            <person name="Henrissat B."/>
            <person name="Wiebenga A."/>
            <person name="De vries R.P."/>
            <person name="Grigoriev I.V."/>
            <person name="Mortensen U.H."/>
            <person name="Andersen M.R."/>
            <person name="Baker S.E."/>
        </authorList>
    </citation>
    <scope>NUCLEOTIDE SEQUENCE</scope>
    <source>
        <strain evidence="1">CBS 115574</strain>
    </source>
</reference>
<protein>
    <submittedName>
        <fullName evidence="1">Uncharacterized protein</fullName>
    </submittedName>
</protein>
<proteinExistence type="predicted"/>
<sequence length="829" mass="93993">MAIVYGLPTVASTVAAALAIIAIILGALSWSRTASLYLPLPDWVPAIATLFPPLTALALYLANQLAQPAADNRQSSSPWRRLFPVINHLQSIITTVIATVALAYLYPESITTCRLEQEWQSYFRAKDAQPIRAIQDEFRCCGFRSIHDRAWPFKDKTTGDDACEVQFNYGTSCLVPWRQQQQSASWMVFAAAILTLLMKVALYQALRQRPSWMTMQFGRQARSQQRITHAALEDEDANDDAEEGQRGAFLPRAGPRFDNEWNDRRMYGPLSTKVPRPLASSHAVDISHASPRDSWTCYNVFPAMGSKTLGLKKYSPRSRTGCRTCRARRIKCDETPGPSCKNCTSTGRTCDRSPQFQLPIKSRLRHASHLHNYISTNLPGMTADERRCLALFQTYTMPMLTGLCDSELWQRLVLQMSQMEPAVGHAVAALGAFHETTTVGVAGMNNDYRLFALEQYGRAIGVLRRRLASGSGDPQLRITALVCCVIFVVLELLQDNYGNILVHLRNGIYILMNETGPKAREAIFKSLPAGAKNDSEREEDAVFTHMFAQLTVQAAHFSEDSVMRLQPLDAHLSTVHYDSIEIRSLIEAKDTLDPLIDSMVRFWTRCEIELRDRSADHYPLYVEQQRQYSNIKRHINAFETYVSQAQHYSPKETRAIDTIRVSHIVMSTYIATFMDLTETIYDRFLARWTRAVILTEQIVASLQTEYAHKQRPLPNVISDIGVFVPLFSVGIKCRDVGIRERVLRLFRTWPHREGLHDSMSYLYMVREIAKLEGEAADANGYVPEKARVRTMMFEKVGDGKNAVLHYALSDPEAKELVMRRRVFVMDELI</sequence>
<keyword evidence="2" id="KW-1185">Reference proteome</keyword>
<name>A0ACD1I0V3_9EURO</name>
<dbReference type="Proteomes" id="UP000249748">
    <property type="component" value="Unassembled WGS sequence"/>
</dbReference>
<accession>A0ACD1I0V3</accession>
<evidence type="ECO:0000313" key="1">
    <source>
        <dbReference type="EMBL" id="RAK84112.1"/>
    </source>
</evidence>
<organism evidence="1 2">
    <name type="scientific">Aspergillus costaricaensis CBS 115574</name>
    <dbReference type="NCBI Taxonomy" id="1448317"/>
    <lineage>
        <taxon>Eukaryota</taxon>
        <taxon>Fungi</taxon>
        <taxon>Dikarya</taxon>
        <taxon>Ascomycota</taxon>
        <taxon>Pezizomycotina</taxon>
        <taxon>Eurotiomycetes</taxon>
        <taxon>Eurotiomycetidae</taxon>
        <taxon>Eurotiales</taxon>
        <taxon>Aspergillaceae</taxon>
        <taxon>Aspergillus</taxon>
        <taxon>Aspergillus subgen. Circumdati</taxon>
    </lineage>
</organism>
<dbReference type="EMBL" id="KZ824578">
    <property type="protein sequence ID" value="RAK84112.1"/>
    <property type="molecule type" value="Genomic_DNA"/>
</dbReference>
<evidence type="ECO:0000313" key="2">
    <source>
        <dbReference type="Proteomes" id="UP000249748"/>
    </source>
</evidence>
<gene>
    <name evidence="1" type="ORF">BO79DRAFT_203330</name>
</gene>